<evidence type="ECO:0000313" key="2">
    <source>
        <dbReference type="EMBL" id="KAK8892002.1"/>
    </source>
</evidence>
<sequence>MNIENIRSSLNNTQAIKEQAYDRSSILDCLEQKIKALQEAQEKVIALEAQLKMAKESINLQQAEFSFQRSELEAEIQSLKSQEQQLRIALTRQSNQISANCSVDIQLEKEKTQAYEQKYKKWKKKAHDLRSKKKNLKTSLKKYDSEHTKLIDENIELQHKIAEQKQILDEERQASYSLSSETENFSRKLQKSENIINDLTEKNRYLSGQIQRITSENQYLSDLVPTLKKELRSLKKQYREEIESSQIRFKEISNEKNAAETKLRQIKTELKKREMEIENISQEQIDINSSNSEITSKISILDEENQKYKLKNQSLQTKVEKLQETVDQYKTIQPSLLNCEAEMTALCDLIGIEPESVQKPWENLQRSIKEMVAMRNSYQAVKDQNSILQKRVLRLQSDIKNELDTKFNPKSPEKDEYYEHITNSMNQTKQENNELRSQIDFYKRKSIISQNIIKTHNNLVNQIVELHSAIFDSDSQSLRPVILCIIFAHRFTKIKSFIKSSNEHAQSLHVFQPRIQVGAEGKLADIREKFASLSQDLVSAKSQISDFSTKSKEFSENKESTEFELRNAKDQLTLTTKKLDYLRNRMYELQEDLSVLITPEIYQDTCNKLSELEKQNEEFKKIIRGHDKEIHKHEELEKSLQDQIEKIKIDKKQYHANVKEIRTQLEEKERDFEALKSVLREKTKEILSLERVVSRHNTQKQTDKVCINALASENLGILQNIDPESSPTKKNPEFEQSIKLVAMKNSGSGISSIINPLFLQ</sequence>
<protein>
    <submittedName>
        <fullName evidence="2">Uncharacterized protein</fullName>
    </submittedName>
</protein>
<feature type="coiled-coil region" evidence="1">
    <location>
        <begin position="228"/>
        <end position="332"/>
    </location>
</feature>
<evidence type="ECO:0000313" key="3">
    <source>
        <dbReference type="Proteomes" id="UP001470230"/>
    </source>
</evidence>
<dbReference type="EMBL" id="JAPFFF010000004">
    <property type="protein sequence ID" value="KAK8892002.1"/>
    <property type="molecule type" value="Genomic_DNA"/>
</dbReference>
<dbReference type="PANTHER" id="PTHR23159">
    <property type="entry name" value="CENTROSOMAL PROTEIN 2"/>
    <property type="match status" value="1"/>
</dbReference>
<gene>
    <name evidence="2" type="ORF">M9Y10_029224</name>
</gene>
<reference evidence="2 3" key="1">
    <citation type="submission" date="2024-04" db="EMBL/GenBank/DDBJ databases">
        <title>Tritrichomonas musculus Genome.</title>
        <authorList>
            <person name="Alves-Ferreira E."/>
            <person name="Grigg M."/>
            <person name="Lorenzi H."/>
            <person name="Galac M."/>
        </authorList>
    </citation>
    <scope>NUCLEOTIDE SEQUENCE [LARGE SCALE GENOMIC DNA]</scope>
    <source>
        <strain evidence="2 3">EAF2021</strain>
    </source>
</reference>
<accession>A0ABR2KM55</accession>
<feature type="coiled-coil region" evidence="1">
    <location>
        <begin position="27"/>
        <end position="202"/>
    </location>
</feature>
<keyword evidence="3" id="KW-1185">Reference proteome</keyword>
<comment type="caution">
    <text evidence="2">The sequence shown here is derived from an EMBL/GenBank/DDBJ whole genome shotgun (WGS) entry which is preliminary data.</text>
</comment>
<dbReference type="PANTHER" id="PTHR23159:SF31">
    <property type="entry name" value="CENTROSOME-ASSOCIATED PROTEIN CEP250 ISOFORM X1"/>
    <property type="match status" value="1"/>
</dbReference>
<evidence type="ECO:0000256" key="1">
    <source>
        <dbReference type="SAM" id="Coils"/>
    </source>
</evidence>
<feature type="coiled-coil region" evidence="1">
    <location>
        <begin position="418"/>
        <end position="445"/>
    </location>
</feature>
<feature type="coiled-coil region" evidence="1">
    <location>
        <begin position="523"/>
        <end position="685"/>
    </location>
</feature>
<dbReference type="Proteomes" id="UP001470230">
    <property type="component" value="Unassembled WGS sequence"/>
</dbReference>
<proteinExistence type="predicted"/>
<name>A0ABR2KM55_9EUKA</name>
<organism evidence="2 3">
    <name type="scientific">Tritrichomonas musculus</name>
    <dbReference type="NCBI Taxonomy" id="1915356"/>
    <lineage>
        <taxon>Eukaryota</taxon>
        <taxon>Metamonada</taxon>
        <taxon>Parabasalia</taxon>
        <taxon>Tritrichomonadida</taxon>
        <taxon>Tritrichomonadidae</taxon>
        <taxon>Tritrichomonas</taxon>
    </lineage>
</organism>
<dbReference type="Gene3D" id="1.10.287.1490">
    <property type="match status" value="1"/>
</dbReference>
<keyword evidence="1" id="KW-0175">Coiled coil</keyword>